<keyword evidence="2" id="KW-0229">DNA integration</keyword>
<geneLocation type="plasmid" evidence="7">
    <name>pAB_CC</name>
</geneLocation>
<dbReference type="InterPro" id="IPR006118">
    <property type="entry name" value="Recombinase_CS"/>
</dbReference>
<dbReference type="PROSITE" id="PS00398">
    <property type="entry name" value="RECOMBINASES_2"/>
    <property type="match status" value="1"/>
</dbReference>
<dbReference type="GO" id="GO:0003677">
    <property type="term" value="F:DNA binding"/>
    <property type="evidence" value="ECO:0007669"/>
    <property type="project" value="UniProtKB-KW"/>
</dbReference>
<evidence type="ECO:0000256" key="5">
    <source>
        <dbReference type="PIRSR" id="PIRSR606118-50"/>
    </source>
</evidence>
<keyword evidence="4" id="KW-0233">DNA recombination</keyword>
<dbReference type="PROSITE" id="PS51736">
    <property type="entry name" value="RECOMBINASES_3"/>
    <property type="match status" value="1"/>
</dbReference>
<evidence type="ECO:0000259" key="6">
    <source>
        <dbReference type="PROSITE" id="PS51736"/>
    </source>
</evidence>
<dbReference type="PANTHER" id="PTHR30461:SF26">
    <property type="entry name" value="RESOLVASE HOMOLOG YNEB"/>
    <property type="match status" value="1"/>
</dbReference>
<dbReference type="InterPro" id="IPR050639">
    <property type="entry name" value="SSR_resolvase"/>
</dbReference>
<dbReference type="GO" id="GO:0015074">
    <property type="term" value="P:DNA integration"/>
    <property type="evidence" value="ECO:0007669"/>
    <property type="project" value="UniProtKB-KW"/>
</dbReference>
<dbReference type="SMART" id="SM00857">
    <property type="entry name" value="Resolvase"/>
    <property type="match status" value="1"/>
</dbReference>
<reference evidence="7" key="2">
    <citation type="journal article" date="2014" name="Genomics">
        <title>Prevalence and mapping of a plasmid encoding a type IV secretion system in Acinetobacter baumannii.</title>
        <authorList>
            <person name="Liu C.C."/>
            <person name="Kuo H.Y."/>
            <person name="Tang C.Y."/>
            <person name="Chang K.C."/>
            <person name="Liou M.L."/>
        </authorList>
    </citation>
    <scope>NUCLEOTIDE SEQUENCE</scope>
    <source>
        <strain evidence="7">TYTH-1</strain>
        <plasmid evidence="7">pAB_CC</plasmid>
    </source>
</reference>
<name>A0A076G3I1_ACIBA</name>
<dbReference type="InterPro" id="IPR006119">
    <property type="entry name" value="Resolv_N"/>
</dbReference>
<dbReference type="AlphaFoldDB" id="A0A076G3I1"/>
<proteinExistence type="inferred from homology"/>
<reference evidence="7" key="1">
    <citation type="submission" date="2013-11" db="EMBL/GenBank/DDBJ databases">
        <authorList>
            <person name="Liu C.-C."/>
            <person name="Tang C.Y."/>
            <person name="Kuo H.-Y."/>
            <person name="Chang K.-C."/>
            <person name="Liou M.-L."/>
        </authorList>
    </citation>
    <scope>NUCLEOTIDE SEQUENCE</scope>
    <source>
        <strain evidence="7">TYTH-1</strain>
        <plasmid evidence="7">pAB_CC</plasmid>
    </source>
</reference>
<dbReference type="PANTHER" id="PTHR30461">
    <property type="entry name" value="DNA-INVERTASE FROM LAMBDOID PROPHAGE"/>
    <property type="match status" value="1"/>
</dbReference>
<gene>
    <name evidence="7" type="ORF">M3Q_pABCC44</name>
</gene>
<dbReference type="Pfam" id="PF00239">
    <property type="entry name" value="Resolvase"/>
    <property type="match status" value="1"/>
</dbReference>
<sequence length="212" mass="24082">MNNVARIYMRVSTEKQDLERQEKVINDARNAGYYIAAVYREKASGITPDRPELNRMIHDLQAGEVVIAERIDRISRLPLPEAEKLIVAIKEKGAKLSIPGVIDLSEFSKDASGISKIVLDQVQDMLLKIALQMAHEDYLLIKKRREEGIELRKNKGLYNGRKADKKLHDKIVELRKQNISISKTALIANCSVSLVKLVWKRYSESNSSQALK</sequence>
<dbReference type="Gene3D" id="3.40.50.1390">
    <property type="entry name" value="Resolvase, N-terminal catalytic domain"/>
    <property type="match status" value="1"/>
</dbReference>
<dbReference type="SUPFAM" id="SSF53041">
    <property type="entry name" value="Resolvase-like"/>
    <property type="match status" value="1"/>
</dbReference>
<evidence type="ECO:0000256" key="2">
    <source>
        <dbReference type="ARBA" id="ARBA00022908"/>
    </source>
</evidence>
<evidence type="ECO:0000256" key="4">
    <source>
        <dbReference type="ARBA" id="ARBA00023172"/>
    </source>
</evidence>
<comment type="similarity">
    <text evidence="1">Belongs to the site-specific recombinase resolvase family.</text>
</comment>
<evidence type="ECO:0000256" key="3">
    <source>
        <dbReference type="ARBA" id="ARBA00023125"/>
    </source>
</evidence>
<dbReference type="EMBL" id="KF889012">
    <property type="protein sequence ID" value="AII26447.1"/>
    <property type="molecule type" value="Genomic_DNA"/>
</dbReference>
<dbReference type="InterPro" id="IPR036162">
    <property type="entry name" value="Resolvase-like_N_sf"/>
</dbReference>
<keyword evidence="7" id="KW-0614">Plasmid</keyword>
<evidence type="ECO:0000313" key="7">
    <source>
        <dbReference type="EMBL" id="AII26447.1"/>
    </source>
</evidence>
<protein>
    <submittedName>
        <fullName evidence="7">Putative FinO</fullName>
    </submittedName>
</protein>
<evidence type="ECO:0000256" key="1">
    <source>
        <dbReference type="ARBA" id="ARBA00009913"/>
    </source>
</evidence>
<feature type="active site" description="O-(5'-phospho-DNA)-serine intermediate" evidence="5">
    <location>
        <position position="12"/>
    </location>
</feature>
<organism evidence="7">
    <name type="scientific">Acinetobacter baumannii TYTH-1</name>
    <dbReference type="NCBI Taxonomy" id="1100841"/>
    <lineage>
        <taxon>Bacteria</taxon>
        <taxon>Pseudomonadati</taxon>
        <taxon>Pseudomonadota</taxon>
        <taxon>Gammaproteobacteria</taxon>
        <taxon>Moraxellales</taxon>
        <taxon>Moraxellaceae</taxon>
        <taxon>Acinetobacter</taxon>
        <taxon>Acinetobacter calcoaceticus/baumannii complex</taxon>
    </lineage>
</organism>
<dbReference type="GO" id="GO:0000150">
    <property type="term" value="F:DNA strand exchange activity"/>
    <property type="evidence" value="ECO:0007669"/>
    <property type="project" value="InterPro"/>
</dbReference>
<accession>A0A076G3I1</accession>
<feature type="domain" description="Resolvase/invertase-type recombinase catalytic" evidence="6">
    <location>
        <begin position="4"/>
        <end position="156"/>
    </location>
</feature>
<keyword evidence="3" id="KW-0238">DNA-binding</keyword>